<protein>
    <recommendedName>
        <fullName evidence="4">Dienelactone hydrolase domain-containing protein</fullName>
    </recommendedName>
</protein>
<evidence type="ECO:0000256" key="3">
    <source>
        <dbReference type="SAM" id="SignalP"/>
    </source>
</evidence>
<dbReference type="InterPro" id="IPR029058">
    <property type="entry name" value="AB_hydrolase_fold"/>
</dbReference>
<dbReference type="SUPFAM" id="SSF53474">
    <property type="entry name" value="alpha/beta-Hydrolases"/>
    <property type="match status" value="1"/>
</dbReference>
<keyword evidence="2" id="KW-0378">Hydrolase</keyword>
<dbReference type="Pfam" id="PF01738">
    <property type="entry name" value="DLH"/>
    <property type="match status" value="1"/>
</dbReference>
<keyword evidence="1 3" id="KW-0732">Signal</keyword>
<evidence type="ECO:0000259" key="4">
    <source>
        <dbReference type="Pfam" id="PF01738"/>
    </source>
</evidence>
<organism evidence="5 6">
    <name type="scientific">Poritiphilus flavus</name>
    <dbReference type="NCBI Taxonomy" id="2697053"/>
    <lineage>
        <taxon>Bacteria</taxon>
        <taxon>Pseudomonadati</taxon>
        <taxon>Bacteroidota</taxon>
        <taxon>Flavobacteriia</taxon>
        <taxon>Flavobacteriales</taxon>
        <taxon>Flavobacteriaceae</taxon>
        <taxon>Poritiphilus</taxon>
    </lineage>
</organism>
<dbReference type="InterPro" id="IPR050955">
    <property type="entry name" value="Plant_Biomass_Hydrol_Est"/>
</dbReference>
<dbReference type="AlphaFoldDB" id="A0A6L9E7I9"/>
<dbReference type="Gene3D" id="3.40.50.1820">
    <property type="entry name" value="alpha/beta hydrolase"/>
    <property type="match status" value="1"/>
</dbReference>
<dbReference type="RefSeq" id="WP_161433457.1">
    <property type="nucleotide sequence ID" value="NZ_WXYO01000001.1"/>
</dbReference>
<accession>A0A6L9E7I9</accession>
<evidence type="ECO:0000313" key="5">
    <source>
        <dbReference type="EMBL" id="NAS10660.1"/>
    </source>
</evidence>
<dbReference type="EMBL" id="WXYO01000001">
    <property type="protein sequence ID" value="NAS10660.1"/>
    <property type="molecule type" value="Genomic_DNA"/>
</dbReference>
<dbReference type="PANTHER" id="PTHR43037:SF5">
    <property type="entry name" value="FERULOYL ESTERASE"/>
    <property type="match status" value="1"/>
</dbReference>
<feature type="chain" id="PRO_5026948135" description="Dienelactone hydrolase domain-containing protein" evidence="3">
    <location>
        <begin position="20"/>
        <end position="247"/>
    </location>
</feature>
<name>A0A6L9E7I9_9FLAO</name>
<gene>
    <name evidence="5" type="ORF">GTQ38_01515</name>
</gene>
<feature type="domain" description="Dienelactone hydrolase" evidence="4">
    <location>
        <begin position="120"/>
        <end position="215"/>
    </location>
</feature>
<comment type="caution">
    <text evidence="5">The sequence shown here is derived from an EMBL/GenBank/DDBJ whole genome shotgun (WGS) entry which is preliminary data.</text>
</comment>
<dbReference type="InterPro" id="IPR002925">
    <property type="entry name" value="Dienelactn_hydro"/>
</dbReference>
<dbReference type="Proteomes" id="UP000475249">
    <property type="component" value="Unassembled WGS sequence"/>
</dbReference>
<evidence type="ECO:0000313" key="6">
    <source>
        <dbReference type="Proteomes" id="UP000475249"/>
    </source>
</evidence>
<proteinExistence type="predicted"/>
<keyword evidence="6" id="KW-1185">Reference proteome</keyword>
<feature type="signal peptide" evidence="3">
    <location>
        <begin position="1"/>
        <end position="19"/>
    </location>
</feature>
<dbReference type="PANTHER" id="PTHR43037">
    <property type="entry name" value="UNNAMED PRODUCT-RELATED"/>
    <property type="match status" value="1"/>
</dbReference>
<sequence>MKYFPIALLFLVLLSPDFAYPQQELDPAAKSFSKIEMSPGISDVTFLSSSGKKWKMRVSFPQNIRQAEKNTLIIALHWAGGYGTYSGFADCLAFPGFKSMEAIVVAPEGEGQLWSSENNITKIRTIVAQAVKHWKVDPERVAVSGYSNGGNGSWYFAEHLPGLFSAAIPMASAYKAEGKISIPLYVVHGGKDELFPLSRTQQWVDLAKKEGSEITLVVNNALSHFEGCAYTEELKKAGQWLRKIWEN</sequence>
<evidence type="ECO:0000256" key="2">
    <source>
        <dbReference type="ARBA" id="ARBA00022801"/>
    </source>
</evidence>
<evidence type="ECO:0000256" key="1">
    <source>
        <dbReference type="ARBA" id="ARBA00022729"/>
    </source>
</evidence>
<dbReference type="GO" id="GO:0016787">
    <property type="term" value="F:hydrolase activity"/>
    <property type="evidence" value="ECO:0007669"/>
    <property type="project" value="UniProtKB-KW"/>
</dbReference>
<reference evidence="5 6" key="1">
    <citation type="submission" date="2020-01" db="EMBL/GenBank/DDBJ databases">
        <title>Bacteria diversity of Porities sp.</title>
        <authorList>
            <person name="Wang G."/>
        </authorList>
    </citation>
    <scope>NUCLEOTIDE SEQUENCE [LARGE SCALE GENOMIC DNA]</scope>
    <source>
        <strain evidence="5 6">R33</strain>
    </source>
</reference>